<dbReference type="GeneID" id="103048085"/>
<evidence type="ECO:0000313" key="5">
    <source>
        <dbReference type="Proteomes" id="UP000695026"/>
    </source>
</evidence>
<evidence type="ECO:0000256" key="2">
    <source>
        <dbReference type="ARBA" id="ARBA00023054"/>
    </source>
</evidence>
<evidence type="ECO:0000256" key="1">
    <source>
        <dbReference type="ARBA" id="ARBA00008275"/>
    </source>
</evidence>
<dbReference type="GO" id="GO:0000981">
    <property type="term" value="F:DNA-binding transcription factor activity, RNA polymerase II-specific"/>
    <property type="evidence" value="ECO:0007669"/>
    <property type="project" value="TreeGrafter"/>
</dbReference>
<dbReference type="Gene3D" id="1.20.5.4090">
    <property type="match status" value="1"/>
</dbReference>
<feature type="region of interest" description="Disordered" evidence="4">
    <location>
        <begin position="917"/>
        <end position="944"/>
    </location>
</feature>
<dbReference type="Pfam" id="PF09738">
    <property type="entry name" value="LRRFIP"/>
    <property type="match status" value="1"/>
</dbReference>
<feature type="coiled-coil region" evidence="3">
    <location>
        <begin position="193"/>
        <end position="363"/>
    </location>
</feature>
<protein>
    <submittedName>
        <fullName evidence="6">Leucine-rich repeat flightless-interacting protein 1 isoform X2</fullName>
    </submittedName>
</protein>
<dbReference type="Proteomes" id="UP000695026">
    <property type="component" value="Unplaced"/>
</dbReference>
<dbReference type="CTD" id="9208"/>
<gene>
    <name evidence="6" type="primary">LRRFIP1</name>
</gene>
<dbReference type="RefSeq" id="XP_007438370.1">
    <property type="nucleotide sequence ID" value="XM_007438308.3"/>
</dbReference>
<dbReference type="PANTHER" id="PTHR19212:SF5">
    <property type="entry name" value="LEUCINE-RICH REPEAT FLIGHTLESS-INTERACTING PROTEIN 1"/>
    <property type="match status" value="1"/>
</dbReference>
<name>A0A9F2R752_PYTBI</name>
<feature type="compositionally biased region" description="Basic and acidic residues" evidence="4">
    <location>
        <begin position="139"/>
        <end position="149"/>
    </location>
</feature>
<proteinExistence type="inferred from homology"/>
<dbReference type="InterPro" id="IPR019139">
    <property type="entry name" value="LRRFIP1/2"/>
</dbReference>
<feature type="region of interest" description="Disordered" evidence="4">
    <location>
        <begin position="127"/>
        <end position="149"/>
    </location>
</feature>
<keyword evidence="5" id="KW-1185">Reference proteome</keyword>
<comment type="similarity">
    <text evidence="1">Belongs to the LRRFIP family.</text>
</comment>
<dbReference type="OrthoDB" id="10028421at2759"/>
<accession>A0A9F2R752</accession>
<dbReference type="GO" id="GO:0000978">
    <property type="term" value="F:RNA polymerase II cis-regulatory region sequence-specific DNA binding"/>
    <property type="evidence" value="ECO:0007669"/>
    <property type="project" value="TreeGrafter"/>
</dbReference>
<evidence type="ECO:0000256" key="4">
    <source>
        <dbReference type="SAM" id="MobiDB-lite"/>
    </source>
</evidence>
<organism evidence="5 6">
    <name type="scientific">Python bivittatus</name>
    <name type="common">Burmese python</name>
    <name type="synonym">Python molurus bivittatus</name>
    <dbReference type="NCBI Taxonomy" id="176946"/>
    <lineage>
        <taxon>Eukaryota</taxon>
        <taxon>Metazoa</taxon>
        <taxon>Chordata</taxon>
        <taxon>Craniata</taxon>
        <taxon>Vertebrata</taxon>
        <taxon>Euteleostomi</taxon>
        <taxon>Lepidosauria</taxon>
        <taxon>Squamata</taxon>
        <taxon>Bifurcata</taxon>
        <taxon>Unidentata</taxon>
        <taxon>Episquamata</taxon>
        <taxon>Toxicofera</taxon>
        <taxon>Serpentes</taxon>
        <taxon>Henophidia</taxon>
        <taxon>Pythonidae</taxon>
        <taxon>Python</taxon>
    </lineage>
</organism>
<reference evidence="6" key="1">
    <citation type="submission" date="2025-08" db="UniProtKB">
        <authorList>
            <consortium name="RefSeq"/>
        </authorList>
    </citation>
    <scope>IDENTIFICATION</scope>
    <source>
        <tissue evidence="6">Liver</tissue>
    </source>
</reference>
<feature type="compositionally biased region" description="Basic and acidic residues" evidence="4">
    <location>
        <begin position="926"/>
        <end position="943"/>
    </location>
</feature>
<evidence type="ECO:0000256" key="3">
    <source>
        <dbReference type="SAM" id="Coils"/>
    </source>
</evidence>
<evidence type="ECO:0000313" key="6">
    <source>
        <dbReference type="RefSeq" id="XP_007438370.1"/>
    </source>
</evidence>
<feature type="region of interest" description="Disordered" evidence="4">
    <location>
        <begin position="1026"/>
        <end position="1049"/>
    </location>
</feature>
<dbReference type="PANTHER" id="PTHR19212">
    <property type="entry name" value="LEUCINE RICH REPEAT IN FLII INTERACTING PROTEIN"/>
    <property type="match status" value="1"/>
</dbReference>
<dbReference type="AlphaFoldDB" id="A0A9F2R752"/>
<sequence length="1049" mass="118469">MIASLSSQHTLWEGKPTFPAYILGSLIDFLLRILKGEARLAAKRAARAEAREIRMKELEKQQKEKYYGLGTKFGDIEQWMEDNERYSHKSRRNASASDEDEHISVYSRGSFRPSEYSCYLGSESRASSRTSSARASPVVEERSEKDFEKGIRTASSLSAATLASLGGTFSRRGSGDTSVSIDTEASIREIKDINELKDQIQNVEGKYMQGLKEMKDSLAEVEEKYKKAMVSNAQLDNEKTNFMYQVDTLQDALLELEEQLAESKRQFEEKSKDFEREKHARAILQFQFMEVKEALKQREELLAEIRQLQQKQEGFVREITDLQETIEWKEKKIGALERQKVFFDSLRSERDDLREEVVLLKEQLKQYGIIPNLGVATNGEISDCLANDGLSNSSKIVSETSHASKVSEDCTVGKANEVEMENEILENMGKREILQNTEHEENTEDTKDQEITLKCLEIKTLPTDENIETEKIPEAKVTSTLKLNSGPEDPIKSYSECIPEIVYSPQKRNAVELIGEEASPSHITEEKVSNRNVNITHNQNNVADPGIEINQEIHADLEILPQQQSKEKQIDIVVDEAEGNTEVFWEALDFVNNGQMAISTSPELVEVILTKASSIDLNNEQSKNGVVEGNLNQEFLTNDQNATITTETEGPKMEMCGINEENEAQNMVQQQEDQVIDSAEEQPGTPSIMKFTLDEFGEEQVKIEEIQSPSSEHDAVVEEQNEQEIRAKKDNIEDIEVIHQREVPLKALDAHLDSEKKNGEHTMKDIDTEQAVVNDINQSECQAHEGMNANIENDSSRKIKSDCIDGALADIHMLHEKVADDNHIVDSSAGKQSVDEEDKTIKESAVTTAIMKEDTEEVCTGNEEGKNCRKLQEEVHSVVPDIEEVACLKSQKTEFIEQKEPESEEVVVEEYHEALDFDESSFAESKTSERRDSQTNKNNEKVKANLISAEEVGSEALVDESDSIQQLKGHKFEEAKSVQIDSTVFETTKSQCEPLEDTNKLLDEISSKQIADYASEQLENLESVMNENQEETQMYKKGKGKSREDCIIS</sequence>
<feature type="compositionally biased region" description="Low complexity" evidence="4">
    <location>
        <begin position="127"/>
        <end position="136"/>
    </location>
</feature>
<keyword evidence="2 3" id="KW-0175">Coiled coil</keyword>